<protein>
    <recommendedName>
        <fullName evidence="4">Transmembrane protein (PGPGW)</fullName>
    </recommendedName>
</protein>
<keyword evidence="3" id="KW-1185">Reference proteome</keyword>
<dbReference type="OrthoDB" id="9800130at2"/>
<dbReference type="STRING" id="1715989.NITINOP_1636"/>
<accession>A0A0S4KQ97</accession>
<name>A0A0S4KQ97_9BACT</name>
<dbReference type="RefSeq" id="WP_062484604.1">
    <property type="nucleotide sequence ID" value="NZ_LN885086.1"/>
</dbReference>
<dbReference type="EMBL" id="LN885086">
    <property type="protein sequence ID" value="CUQ66611.1"/>
    <property type="molecule type" value="Genomic_DNA"/>
</dbReference>
<feature type="transmembrane region" description="Helical" evidence="1">
    <location>
        <begin position="74"/>
        <end position="100"/>
    </location>
</feature>
<dbReference type="KEGG" id="nio:NITINOP_1636"/>
<keyword evidence="1" id="KW-1133">Transmembrane helix</keyword>
<proteinExistence type="predicted"/>
<evidence type="ECO:0000313" key="3">
    <source>
        <dbReference type="Proteomes" id="UP000066284"/>
    </source>
</evidence>
<organism evidence="2 3">
    <name type="scientific">Candidatus Nitrospira inopinata</name>
    <dbReference type="NCBI Taxonomy" id="1715989"/>
    <lineage>
        <taxon>Bacteria</taxon>
        <taxon>Pseudomonadati</taxon>
        <taxon>Nitrospirota</taxon>
        <taxon>Nitrospiria</taxon>
        <taxon>Nitrospirales</taxon>
        <taxon>Nitrospiraceae</taxon>
        <taxon>Nitrospira</taxon>
    </lineage>
</organism>
<feature type="transmembrane region" description="Helical" evidence="1">
    <location>
        <begin position="17"/>
        <end position="39"/>
    </location>
</feature>
<keyword evidence="1" id="KW-0812">Transmembrane</keyword>
<evidence type="ECO:0008006" key="4">
    <source>
        <dbReference type="Google" id="ProtNLM"/>
    </source>
</evidence>
<gene>
    <name evidence="2" type="ORF">NITINOP_1636</name>
</gene>
<dbReference type="AlphaFoldDB" id="A0A0S4KQ97"/>
<sequence>MDRLLATVEQYVSTETLVLLTIFSIVFFVGSLIAIPFILVRLPADYFDVRVPRSWMKNHHPVLRILGHVVKNTIGAVFCFVGFLMLFLPGQGILTMLIGISMLDFPGKRKLEALLIGRPTVLNTINAMREKFGRPPLVVAPDP</sequence>
<dbReference type="Proteomes" id="UP000066284">
    <property type="component" value="Chromosome 1"/>
</dbReference>
<reference evidence="3" key="1">
    <citation type="submission" date="2015-09" db="EMBL/GenBank/DDBJ databases">
        <authorList>
            <person name="Daims H."/>
        </authorList>
    </citation>
    <scope>NUCLEOTIDE SEQUENCE [LARGE SCALE GENOMIC DNA]</scope>
</reference>
<keyword evidence="1" id="KW-0472">Membrane</keyword>
<evidence type="ECO:0000313" key="2">
    <source>
        <dbReference type="EMBL" id="CUQ66611.1"/>
    </source>
</evidence>
<evidence type="ECO:0000256" key="1">
    <source>
        <dbReference type="SAM" id="Phobius"/>
    </source>
</evidence>